<dbReference type="CDD" id="cd03820">
    <property type="entry name" value="GT4_AmsD-like"/>
    <property type="match status" value="1"/>
</dbReference>
<dbReference type="Gene3D" id="3.40.50.2000">
    <property type="entry name" value="Glycogen Phosphorylase B"/>
    <property type="match status" value="2"/>
</dbReference>
<evidence type="ECO:0000259" key="1">
    <source>
        <dbReference type="Pfam" id="PF00534"/>
    </source>
</evidence>
<accession>A0ABP7ZW93</accession>
<dbReference type="Pfam" id="PF13439">
    <property type="entry name" value="Glyco_transf_4"/>
    <property type="match status" value="1"/>
</dbReference>
<comment type="caution">
    <text evidence="3">The sequence shown here is derived from an EMBL/GenBank/DDBJ whole genome shotgun (WGS) entry which is preliminary data.</text>
</comment>
<evidence type="ECO:0000313" key="3">
    <source>
        <dbReference type="EMBL" id="GAA4171603.1"/>
    </source>
</evidence>
<feature type="domain" description="Glycosyltransferase subfamily 4-like N-terminal" evidence="2">
    <location>
        <begin position="14"/>
        <end position="184"/>
    </location>
</feature>
<gene>
    <name evidence="3" type="ORF">GCM10022218_11900</name>
</gene>
<evidence type="ECO:0000259" key="2">
    <source>
        <dbReference type="Pfam" id="PF13439"/>
    </source>
</evidence>
<sequence length="379" mass="43711">MKIVYSILGTYNAGGMERVLANKANYLAAKGHELVIITTDQKGRGPNFPLHPAIRQIDLGINYTDDQDLGMLRKIWSFKKRQRRHYKQLKGVLFELKADIAISMFDHDAALLHRIKDGSKKLLEIHFSRFKRLQYDRTGLWKVLNKWRMYQDLAIAKKYDRFVVLTNEDLAYWKGLKNIVVIPNAHTFLPTETAPLLRKHALAVGRFDYQKGFDELIKAWKKINAACPEWTLDIYGDGPLKEELTDQINRLGLSGQLILHAPVKNIMDVYLDSSIVVMTSRYEGLPMALLEAQACGIPMVAFACKCGPRDIIRQDKNGFLVAEGDLEDFTEKVCRLMKDQQLRSTMGNRAREMSENFSEERIMRQWLVLFESLRKEEEA</sequence>
<dbReference type="InterPro" id="IPR028098">
    <property type="entry name" value="Glyco_trans_4-like_N"/>
</dbReference>
<dbReference type="EMBL" id="BAAAZK010000002">
    <property type="protein sequence ID" value="GAA4171603.1"/>
    <property type="molecule type" value="Genomic_DNA"/>
</dbReference>
<dbReference type="Pfam" id="PF00534">
    <property type="entry name" value="Glycos_transf_1"/>
    <property type="match status" value="1"/>
</dbReference>
<proteinExistence type="predicted"/>
<organism evidence="3 4">
    <name type="scientific">Sphingobacterium ginsenosidimutans</name>
    <dbReference type="NCBI Taxonomy" id="687845"/>
    <lineage>
        <taxon>Bacteria</taxon>
        <taxon>Pseudomonadati</taxon>
        <taxon>Bacteroidota</taxon>
        <taxon>Sphingobacteriia</taxon>
        <taxon>Sphingobacteriales</taxon>
        <taxon>Sphingobacteriaceae</taxon>
        <taxon>Sphingobacterium</taxon>
    </lineage>
</organism>
<evidence type="ECO:0000313" key="4">
    <source>
        <dbReference type="Proteomes" id="UP001500167"/>
    </source>
</evidence>
<name>A0ABP7ZW93_9SPHI</name>
<dbReference type="PANTHER" id="PTHR12526">
    <property type="entry name" value="GLYCOSYLTRANSFERASE"/>
    <property type="match status" value="1"/>
</dbReference>
<protein>
    <submittedName>
        <fullName evidence="3">Glycosyltransferase family 4 protein</fullName>
    </submittedName>
</protein>
<feature type="domain" description="Glycosyl transferase family 1" evidence="1">
    <location>
        <begin position="199"/>
        <end position="353"/>
    </location>
</feature>
<dbReference type="Proteomes" id="UP001500167">
    <property type="component" value="Unassembled WGS sequence"/>
</dbReference>
<dbReference type="SUPFAM" id="SSF53756">
    <property type="entry name" value="UDP-Glycosyltransferase/glycogen phosphorylase"/>
    <property type="match status" value="1"/>
</dbReference>
<dbReference type="PANTHER" id="PTHR12526:SF630">
    <property type="entry name" value="GLYCOSYLTRANSFERASE"/>
    <property type="match status" value="1"/>
</dbReference>
<dbReference type="InterPro" id="IPR001296">
    <property type="entry name" value="Glyco_trans_1"/>
</dbReference>
<reference evidence="4" key="1">
    <citation type="journal article" date="2019" name="Int. J. Syst. Evol. Microbiol.">
        <title>The Global Catalogue of Microorganisms (GCM) 10K type strain sequencing project: providing services to taxonomists for standard genome sequencing and annotation.</title>
        <authorList>
            <consortium name="The Broad Institute Genomics Platform"/>
            <consortium name="The Broad Institute Genome Sequencing Center for Infectious Disease"/>
            <person name="Wu L."/>
            <person name="Ma J."/>
        </authorList>
    </citation>
    <scope>NUCLEOTIDE SEQUENCE [LARGE SCALE GENOMIC DNA]</scope>
    <source>
        <strain evidence="4">JCM 16722</strain>
    </source>
</reference>
<dbReference type="RefSeq" id="WP_346084866.1">
    <property type="nucleotide sequence ID" value="NZ_BAAAZK010000002.1"/>
</dbReference>
<keyword evidence="4" id="KW-1185">Reference proteome</keyword>